<dbReference type="Pfam" id="PF00756">
    <property type="entry name" value="Esterase"/>
    <property type="match status" value="1"/>
</dbReference>
<reference evidence="4" key="1">
    <citation type="submission" date="2021-10" db="EMBL/GenBank/DDBJ databases">
        <authorList>
            <person name="Dean J.D."/>
            <person name="Kim M.K."/>
            <person name="Newey C.N."/>
            <person name="Stoker T.S."/>
            <person name="Thompson D.W."/>
            <person name="Grose J.H."/>
        </authorList>
    </citation>
    <scope>NUCLEOTIDE SEQUENCE</scope>
    <source>
        <strain evidence="4">BT178</strain>
    </source>
</reference>
<evidence type="ECO:0000256" key="2">
    <source>
        <dbReference type="ARBA" id="ARBA00022801"/>
    </source>
</evidence>
<evidence type="ECO:0000313" key="5">
    <source>
        <dbReference type="Proteomes" id="UP001165296"/>
    </source>
</evidence>
<gene>
    <name evidence="4" type="ORF">LGH74_05260</name>
</gene>
<comment type="similarity">
    <text evidence="1">Belongs to the esterase D family.</text>
</comment>
<name>A0ABS8ANP2_9BACT</name>
<feature type="chain" id="PRO_5045365251" evidence="3">
    <location>
        <begin position="24"/>
        <end position="418"/>
    </location>
</feature>
<dbReference type="SUPFAM" id="SSF48452">
    <property type="entry name" value="TPR-like"/>
    <property type="match status" value="1"/>
</dbReference>
<dbReference type="SUPFAM" id="SSF53474">
    <property type="entry name" value="alpha/beta-Hydrolases"/>
    <property type="match status" value="1"/>
</dbReference>
<evidence type="ECO:0000313" key="4">
    <source>
        <dbReference type="EMBL" id="MCB2407374.1"/>
    </source>
</evidence>
<dbReference type="InterPro" id="IPR000801">
    <property type="entry name" value="Esterase-like"/>
</dbReference>
<dbReference type="GO" id="GO:0016787">
    <property type="term" value="F:hydrolase activity"/>
    <property type="evidence" value="ECO:0007669"/>
    <property type="project" value="UniProtKB-KW"/>
</dbReference>
<protein>
    <submittedName>
        <fullName evidence="4">Alpha/beta hydrolase</fullName>
    </submittedName>
</protein>
<dbReference type="Proteomes" id="UP001165296">
    <property type="component" value="Unassembled WGS sequence"/>
</dbReference>
<keyword evidence="2 4" id="KW-0378">Hydrolase</keyword>
<evidence type="ECO:0000256" key="1">
    <source>
        <dbReference type="ARBA" id="ARBA00005622"/>
    </source>
</evidence>
<keyword evidence="3" id="KW-0732">Signal</keyword>
<accession>A0ABS8ANP2</accession>
<comment type="caution">
    <text evidence="4">The sequence shown here is derived from an EMBL/GenBank/DDBJ whole genome shotgun (WGS) entry which is preliminary data.</text>
</comment>
<dbReference type="Gene3D" id="3.40.50.1820">
    <property type="entry name" value="alpha/beta hydrolase"/>
    <property type="match status" value="1"/>
</dbReference>
<dbReference type="RefSeq" id="WP_226173027.1">
    <property type="nucleotide sequence ID" value="NZ_JAJADR010000001.1"/>
</dbReference>
<evidence type="ECO:0000256" key="3">
    <source>
        <dbReference type="SAM" id="SignalP"/>
    </source>
</evidence>
<dbReference type="EMBL" id="JAJADR010000001">
    <property type="protein sequence ID" value="MCB2407374.1"/>
    <property type="molecule type" value="Genomic_DNA"/>
</dbReference>
<organism evidence="4 5">
    <name type="scientific">Hymenobacter lucidus</name>
    <dbReference type="NCBI Taxonomy" id="2880930"/>
    <lineage>
        <taxon>Bacteria</taxon>
        <taxon>Pseudomonadati</taxon>
        <taxon>Bacteroidota</taxon>
        <taxon>Cytophagia</taxon>
        <taxon>Cytophagales</taxon>
        <taxon>Hymenobacteraceae</taxon>
        <taxon>Hymenobacter</taxon>
    </lineage>
</organism>
<dbReference type="PANTHER" id="PTHR40841:SF2">
    <property type="entry name" value="SIDEROPHORE-DEGRADING ESTERASE (EUROFUNG)"/>
    <property type="match status" value="1"/>
</dbReference>
<dbReference type="InterPro" id="IPR011990">
    <property type="entry name" value="TPR-like_helical_dom_sf"/>
</dbReference>
<proteinExistence type="inferred from homology"/>
<dbReference type="InterPro" id="IPR052558">
    <property type="entry name" value="Siderophore_Hydrolase_D"/>
</dbReference>
<dbReference type="PANTHER" id="PTHR40841">
    <property type="entry name" value="SIDEROPHORE TRIACETYLFUSARININE C ESTERASE"/>
    <property type="match status" value="1"/>
</dbReference>
<keyword evidence="5" id="KW-1185">Reference proteome</keyword>
<feature type="signal peptide" evidence="3">
    <location>
        <begin position="1"/>
        <end position="23"/>
    </location>
</feature>
<sequence>MSKILQSAFWLLLTHLLIHTAAAQPTNPIIIGHIDSLNSKTLQEKRGVWIYVPPASPEIGYAPKRYPVLYVLDGDWNFPFLTALTQQLSTVNSLGICPEMIVVGIPNTYRTRTRDLTPTHSTKRWDGAEDRTLSSSGGGGNFMAFLEMELLPYIDSKYPTVPYRLFAGHSLGGLTVLNTLATKPELFNAYLAIEPSLWWDNRLVLNKMLDRIQQREFHSQKLFLAVAHTAASLDTTQVRHDTTGSTIHTRANLALVDALRRQQPATLRWSWKYYSAENHASVAVPAYSDALHAFFRHPPLALPASVADPAFTLAAIQQQYASRSRQYGYVVPPPEEELNMYAWACMQQQLWAKALQFFQFNLNTYPQSFNAHTGLAAYYEARNDKRKALQYYQAALRIQDLPEARQKIQELQQQTGKP</sequence>
<dbReference type="InterPro" id="IPR029058">
    <property type="entry name" value="AB_hydrolase_fold"/>
</dbReference>